<dbReference type="InterPro" id="IPR036291">
    <property type="entry name" value="NAD(P)-bd_dom_sf"/>
</dbReference>
<keyword evidence="3" id="KW-1185">Reference proteome</keyword>
<comment type="caution">
    <text evidence="2">The sequence shown here is derived from an EMBL/GenBank/DDBJ whole genome shotgun (WGS) entry which is preliminary data.</text>
</comment>
<protein>
    <submittedName>
        <fullName evidence="2">Uncharacterized protein YbjT (DUF2867 family)</fullName>
    </submittedName>
</protein>
<dbReference type="Pfam" id="PF05368">
    <property type="entry name" value="NmrA"/>
    <property type="match status" value="1"/>
</dbReference>
<dbReference type="RefSeq" id="WP_184220515.1">
    <property type="nucleotide sequence ID" value="NZ_JACHIP010000005.1"/>
</dbReference>
<dbReference type="SUPFAM" id="SSF51735">
    <property type="entry name" value="NAD(P)-binding Rossmann-fold domains"/>
    <property type="match status" value="1"/>
</dbReference>
<accession>A0A7W7ZG42</accession>
<organism evidence="2 3">
    <name type="scientific">Granulicella aggregans</name>
    <dbReference type="NCBI Taxonomy" id="474949"/>
    <lineage>
        <taxon>Bacteria</taxon>
        <taxon>Pseudomonadati</taxon>
        <taxon>Acidobacteriota</taxon>
        <taxon>Terriglobia</taxon>
        <taxon>Terriglobales</taxon>
        <taxon>Acidobacteriaceae</taxon>
        <taxon>Granulicella</taxon>
    </lineage>
</organism>
<gene>
    <name evidence="2" type="ORF">HDF16_004027</name>
</gene>
<sequence length="289" mass="30823">MFTVMGITGKVGGAVAENLLAVGKTVRGVVRDSGKAKAWADRGVQLVQSAYDDPATLAKAFSGAEGVFAMIPPDFAPAPGLPDQKRTIAAIREALGQANPGKAVFLSSIGSEQRSGLGLITSTHLMEEAMRTLPIPVAYLRAGSFMENWLGALDHIRATGEMPFFYAPLDRKFPLVATRDIGLAGAQVLQETWTSERVIEVDGPEGGTDLHETAAAFGRALGREVKAVQLPEAAWQNVLEAMGTPADRTGLYMEMVKSFNSGWIRFGNSGTEKFHGPTTIEAFAQESVK</sequence>
<dbReference type="PANTHER" id="PTHR43162">
    <property type="match status" value="1"/>
</dbReference>
<dbReference type="EMBL" id="JACHIP010000005">
    <property type="protein sequence ID" value="MBB5059304.1"/>
    <property type="molecule type" value="Genomic_DNA"/>
</dbReference>
<name>A0A7W7ZG42_9BACT</name>
<dbReference type="InterPro" id="IPR051604">
    <property type="entry name" value="Ergot_Alk_Oxidoreductase"/>
</dbReference>
<dbReference type="Proteomes" id="UP000540989">
    <property type="component" value="Unassembled WGS sequence"/>
</dbReference>
<dbReference type="Gene3D" id="3.40.50.720">
    <property type="entry name" value="NAD(P)-binding Rossmann-like Domain"/>
    <property type="match status" value="1"/>
</dbReference>
<feature type="domain" description="NmrA-like" evidence="1">
    <location>
        <begin position="3"/>
        <end position="260"/>
    </location>
</feature>
<evidence type="ECO:0000313" key="2">
    <source>
        <dbReference type="EMBL" id="MBB5059304.1"/>
    </source>
</evidence>
<dbReference type="InterPro" id="IPR008030">
    <property type="entry name" value="NmrA-like"/>
</dbReference>
<dbReference type="Gene3D" id="3.90.25.10">
    <property type="entry name" value="UDP-galactose 4-epimerase, domain 1"/>
    <property type="match status" value="1"/>
</dbReference>
<evidence type="ECO:0000313" key="3">
    <source>
        <dbReference type="Proteomes" id="UP000540989"/>
    </source>
</evidence>
<dbReference type="PANTHER" id="PTHR43162:SF1">
    <property type="entry name" value="PRESTALK A DIFFERENTIATION PROTEIN A"/>
    <property type="match status" value="1"/>
</dbReference>
<evidence type="ECO:0000259" key="1">
    <source>
        <dbReference type="Pfam" id="PF05368"/>
    </source>
</evidence>
<dbReference type="AlphaFoldDB" id="A0A7W7ZG42"/>
<reference evidence="2 3" key="1">
    <citation type="submission" date="2020-08" db="EMBL/GenBank/DDBJ databases">
        <title>Genomic Encyclopedia of Type Strains, Phase IV (KMG-V): Genome sequencing to study the core and pangenomes of soil and plant-associated prokaryotes.</title>
        <authorList>
            <person name="Whitman W."/>
        </authorList>
    </citation>
    <scope>NUCLEOTIDE SEQUENCE [LARGE SCALE GENOMIC DNA]</scope>
    <source>
        <strain evidence="2 3">M8UP14</strain>
    </source>
</reference>
<proteinExistence type="predicted"/>